<protein>
    <submittedName>
        <fullName evidence="4">3-methyl-2-oxobutanoate dehydrogenase subunit VorB</fullName>
    </submittedName>
</protein>
<dbReference type="InterPro" id="IPR002880">
    <property type="entry name" value="Pyrv_Fd/Flavodoxin_OxRdtase_N"/>
</dbReference>
<dbReference type="EMBL" id="BAABZQ010000001">
    <property type="protein sequence ID" value="GAA6500802.1"/>
    <property type="molecule type" value="Genomic_DNA"/>
</dbReference>
<keyword evidence="1" id="KW-0560">Oxidoreductase</keyword>
<dbReference type="InterPro" id="IPR029061">
    <property type="entry name" value="THDP-binding"/>
</dbReference>
<organism evidence="4 5">
    <name type="scientific">Blautia parvula</name>
    <dbReference type="NCBI Taxonomy" id="2877527"/>
    <lineage>
        <taxon>Bacteria</taxon>
        <taxon>Bacillati</taxon>
        <taxon>Bacillota</taxon>
        <taxon>Clostridia</taxon>
        <taxon>Lachnospirales</taxon>
        <taxon>Lachnospiraceae</taxon>
        <taxon>Blautia</taxon>
    </lineage>
</organism>
<evidence type="ECO:0000313" key="5">
    <source>
        <dbReference type="Proteomes" id="UP001600941"/>
    </source>
</evidence>
<dbReference type="InterPro" id="IPR033412">
    <property type="entry name" value="PFOR_II"/>
</dbReference>
<evidence type="ECO:0000259" key="3">
    <source>
        <dbReference type="Pfam" id="PF17147"/>
    </source>
</evidence>
<dbReference type="PANTHER" id="PTHR43088">
    <property type="entry name" value="SUBUNIT OF PYRUVATE:FLAVODOXIN OXIDOREDUCTASE-RELATED"/>
    <property type="match status" value="1"/>
</dbReference>
<dbReference type="Gene3D" id="3.40.50.920">
    <property type="match status" value="1"/>
</dbReference>
<dbReference type="Pfam" id="PF01855">
    <property type="entry name" value="POR_N"/>
    <property type="match status" value="1"/>
</dbReference>
<name>A0ABQ0BW84_9FIRM</name>
<evidence type="ECO:0000313" key="4">
    <source>
        <dbReference type="EMBL" id="GAA6500802.1"/>
    </source>
</evidence>
<dbReference type="Proteomes" id="UP001600941">
    <property type="component" value="Unassembled WGS sequence"/>
</dbReference>
<feature type="domain" description="Pyruvate:ferredoxin oxidoreductase core" evidence="3">
    <location>
        <begin position="244"/>
        <end position="326"/>
    </location>
</feature>
<evidence type="ECO:0000256" key="1">
    <source>
        <dbReference type="ARBA" id="ARBA00023002"/>
    </source>
</evidence>
<dbReference type="RefSeq" id="WP_033140477.1">
    <property type="nucleotide sequence ID" value="NZ_AP031413.1"/>
</dbReference>
<dbReference type="Pfam" id="PF17147">
    <property type="entry name" value="PFOR_II"/>
    <property type="match status" value="1"/>
</dbReference>
<dbReference type="Gene3D" id="3.40.50.970">
    <property type="match status" value="1"/>
</dbReference>
<comment type="caution">
    <text evidence="4">The sequence shown here is derived from an EMBL/GenBank/DDBJ whole genome shotgun (WGS) entry which is preliminary data.</text>
</comment>
<keyword evidence="5" id="KW-1185">Reference proteome</keyword>
<reference evidence="4 5" key="1">
    <citation type="submission" date="2024-04" db="EMBL/GenBank/DDBJ databases">
        <title>Defined microbial consortia suppress multidrug-resistant proinflammatory Enterobacteriaceae via ecological control.</title>
        <authorList>
            <person name="Furuichi M."/>
            <person name="Kawaguchi T."/>
            <person name="Pust M."/>
            <person name="Yasuma K."/>
            <person name="Plichta D."/>
            <person name="Hasegawa N."/>
            <person name="Ohya T."/>
            <person name="Bhattarai S."/>
            <person name="Sasajima S."/>
            <person name="Aoto Y."/>
            <person name="Tuganbaev T."/>
            <person name="Yaginuma M."/>
            <person name="Ueda M."/>
            <person name="Okahashi N."/>
            <person name="Amafuji K."/>
            <person name="Kiridooshi Y."/>
            <person name="Sugita K."/>
            <person name="Strazar M."/>
            <person name="Skelly A."/>
            <person name="Suda W."/>
            <person name="Hattori M."/>
            <person name="Nakamoto N."/>
            <person name="Caballero S."/>
            <person name="Norman J."/>
            <person name="Olle B."/>
            <person name="Tanoue T."/>
            <person name="Arita M."/>
            <person name="Bucci V."/>
            <person name="Atarashi K."/>
            <person name="Xavier R."/>
            <person name="Honda K."/>
        </authorList>
    </citation>
    <scope>NUCLEOTIDE SEQUENCE [LARGE SCALE GENOMIC DNA]</scope>
    <source>
        <strain evidence="5">k34-0107-D12</strain>
    </source>
</reference>
<dbReference type="InterPro" id="IPR052368">
    <property type="entry name" value="2-oxoacid_oxidoreductase"/>
</dbReference>
<sequence length="355" mass="39293">MEKVLMKGNEALAEAMIRSGCRFYSGYPITPQNEILEYLSQRMPEAGGTFIQSESELAAINMVLGAAAAGARAMTSSSGPGFSLMQEGLSYLIAGDIPAVIVDVARFGSGIGEISQGQCDYKLVTRGNGHGDSHLLVLAPASVQESVDLMMQAFPLAEKYRHPVIILSDAAIGQMVEPVCLPPQEEVDIDRDDWTVKGCKGRQESKKITNVFYYMDDYNTFLREKYEEMKKNEQRWESILTEDAELILVAYGISARVCKEAVSKARKQGIRLGLIRPISIFPYPVDAFADLGENCRAFMTVEMSITGQMAEDVKLSVQCRYPVYTYGTGIKVPRSMDIVEKAVQILEGKMEREVF</sequence>
<proteinExistence type="predicted"/>
<evidence type="ECO:0000259" key="2">
    <source>
        <dbReference type="Pfam" id="PF01855"/>
    </source>
</evidence>
<dbReference type="CDD" id="cd07034">
    <property type="entry name" value="TPP_PYR_PFOR_IOR-alpha_like"/>
    <property type="match status" value="1"/>
</dbReference>
<accession>A0ABQ0BW84</accession>
<dbReference type="PANTHER" id="PTHR43088:SF1">
    <property type="entry name" value="SUBUNIT OF PYRUVATE:FLAVODOXIN OXIDOREDUCTASE"/>
    <property type="match status" value="1"/>
</dbReference>
<dbReference type="NCBIfam" id="NF005507">
    <property type="entry name" value="PRK07119.1"/>
    <property type="match status" value="1"/>
</dbReference>
<dbReference type="SUPFAM" id="SSF52518">
    <property type="entry name" value="Thiamin diphosphate-binding fold (THDP-binding)"/>
    <property type="match status" value="1"/>
</dbReference>
<gene>
    <name evidence="4" type="primary">vorB_1</name>
    <name evidence="4" type="ORF">K340107D12_36180</name>
</gene>
<dbReference type="InterPro" id="IPR009014">
    <property type="entry name" value="Transketo_C/PFOR_II"/>
</dbReference>
<dbReference type="SUPFAM" id="SSF52922">
    <property type="entry name" value="TK C-terminal domain-like"/>
    <property type="match status" value="1"/>
</dbReference>
<feature type="domain" description="Pyruvate flavodoxin/ferredoxin oxidoreductase pyrimidine binding" evidence="2">
    <location>
        <begin position="14"/>
        <end position="197"/>
    </location>
</feature>